<dbReference type="AlphaFoldDB" id="A0AAD9PX76"/>
<dbReference type="InterPro" id="IPR011335">
    <property type="entry name" value="Restrct_endonuc-II-like"/>
</dbReference>
<dbReference type="SUPFAM" id="SSF52980">
    <property type="entry name" value="Restriction endonuclease-like"/>
    <property type="match status" value="1"/>
</dbReference>
<organism evidence="2 3">
    <name type="scientific">Acropora cervicornis</name>
    <name type="common">Staghorn coral</name>
    <dbReference type="NCBI Taxonomy" id="6130"/>
    <lineage>
        <taxon>Eukaryota</taxon>
        <taxon>Metazoa</taxon>
        <taxon>Cnidaria</taxon>
        <taxon>Anthozoa</taxon>
        <taxon>Hexacorallia</taxon>
        <taxon>Scleractinia</taxon>
        <taxon>Astrocoeniina</taxon>
        <taxon>Acroporidae</taxon>
        <taxon>Acropora</taxon>
    </lineage>
</organism>
<dbReference type="InterPro" id="IPR051703">
    <property type="entry name" value="NF-kappa-B_Signaling_Reg"/>
</dbReference>
<evidence type="ECO:0000313" key="2">
    <source>
        <dbReference type="EMBL" id="KAK2550706.1"/>
    </source>
</evidence>
<proteinExistence type="predicted"/>
<dbReference type="PANTHER" id="PTHR46609:SF8">
    <property type="entry name" value="YQAJ VIRAL RECOMBINASE DOMAIN-CONTAINING PROTEIN"/>
    <property type="match status" value="1"/>
</dbReference>
<reference evidence="2" key="1">
    <citation type="journal article" date="2023" name="G3 (Bethesda)">
        <title>Whole genome assembly and annotation of the endangered Caribbean coral Acropora cervicornis.</title>
        <authorList>
            <person name="Selwyn J.D."/>
            <person name="Vollmer S.V."/>
        </authorList>
    </citation>
    <scope>NUCLEOTIDE SEQUENCE</scope>
    <source>
        <strain evidence="2">K2</strain>
    </source>
</reference>
<keyword evidence="3" id="KW-1185">Reference proteome</keyword>
<name>A0AAD9PX76_ACRCE</name>
<protein>
    <recommendedName>
        <fullName evidence="1">YqaJ viral recombinase domain-containing protein</fullName>
    </recommendedName>
</protein>
<dbReference type="GO" id="GO:0006281">
    <property type="term" value="P:DNA repair"/>
    <property type="evidence" value="ECO:0007669"/>
    <property type="project" value="UniProtKB-ARBA"/>
</dbReference>
<sequence length="183" mass="20932">MKDGLNQEPVIVNEYTKEKENNGVSVVVKDCGFFVSSACGFLGASPDGLITEHDGNTESTGLLEMKFIQLNDSETLTDALLRKRICVSINDCVKVNTKHKYYYQVQHQMFVTGKTWTDFVVKGSLDNSLYIERVEFNSVFWAEVLPKLKSFFNKYMLPEIVYPSIKYGQARRILCMETVVRQM</sequence>
<dbReference type="Gene3D" id="3.90.320.10">
    <property type="match status" value="1"/>
</dbReference>
<comment type="caution">
    <text evidence="2">The sequence shown here is derived from an EMBL/GenBank/DDBJ whole genome shotgun (WGS) entry which is preliminary data.</text>
</comment>
<dbReference type="InterPro" id="IPR011604">
    <property type="entry name" value="PDDEXK-like_dom_sf"/>
</dbReference>
<dbReference type="CDD" id="cd22343">
    <property type="entry name" value="PDDEXK_lambda_exonuclease-like"/>
    <property type="match status" value="1"/>
</dbReference>
<accession>A0AAD9PX76</accession>
<dbReference type="EMBL" id="JARQWQ010000107">
    <property type="protein sequence ID" value="KAK2550706.1"/>
    <property type="molecule type" value="Genomic_DNA"/>
</dbReference>
<evidence type="ECO:0000313" key="3">
    <source>
        <dbReference type="Proteomes" id="UP001249851"/>
    </source>
</evidence>
<reference evidence="2" key="2">
    <citation type="journal article" date="2023" name="Science">
        <title>Genomic signatures of disease resistance in endangered staghorn corals.</title>
        <authorList>
            <person name="Vollmer S.V."/>
            <person name="Selwyn J.D."/>
            <person name="Despard B.A."/>
            <person name="Roesel C.L."/>
        </authorList>
    </citation>
    <scope>NUCLEOTIDE SEQUENCE</scope>
    <source>
        <strain evidence="2">K2</strain>
    </source>
</reference>
<dbReference type="Proteomes" id="UP001249851">
    <property type="component" value="Unassembled WGS sequence"/>
</dbReference>
<feature type="domain" description="YqaJ viral recombinase" evidence="1">
    <location>
        <begin position="3"/>
        <end position="114"/>
    </location>
</feature>
<dbReference type="PANTHER" id="PTHR46609">
    <property type="entry name" value="EXONUCLEASE, PHAGE-TYPE/RECB, C-TERMINAL DOMAIN-CONTAINING PROTEIN"/>
    <property type="match status" value="1"/>
</dbReference>
<dbReference type="Pfam" id="PF09588">
    <property type="entry name" value="YqaJ"/>
    <property type="match status" value="1"/>
</dbReference>
<gene>
    <name evidence="2" type="ORF">P5673_028576</name>
</gene>
<evidence type="ECO:0000259" key="1">
    <source>
        <dbReference type="Pfam" id="PF09588"/>
    </source>
</evidence>
<dbReference type="InterPro" id="IPR019080">
    <property type="entry name" value="YqaJ_viral_recombinase"/>
</dbReference>